<gene>
    <name evidence="2" type="ORF">CXU22_05855</name>
</gene>
<evidence type="ECO:0000313" key="2">
    <source>
        <dbReference type="EMBL" id="PNC18159.1"/>
    </source>
</evidence>
<reference evidence="2 3" key="1">
    <citation type="journal article" date="2017" name="BMC Genomics">
        <title>Genome sequencing of 39 Akkermansia muciniphila isolates reveals its population structure, genomic and functional diverisity, and global distribution in mammalian gut microbiotas.</title>
        <authorList>
            <person name="Guo X."/>
            <person name="Li S."/>
            <person name="Zhang J."/>
            <person name="Wu F."/>
            <person name="Li X."/>
            <person name="Wu D."/>
            <person name="Zhang M."/>
            <person name="Ou Z."/>
            <person name="Jie Z."/>
            <person name="Yan Q."/>
            <person name="Li P."/>
            <person name="Yi J."/>
            <person name="Peng Y."/>
        </authorList>
    </citation>
    <scope>NUCLEOTIDE SEQUENCE [LARGE SCALE GENOMIC DNA]</scope>
    <source>
        <strain evidence="2 3">GP24</strain>
    </source>
</reference>
<protein>
    <submittedName>
        <fullName evidence="2">Uncharacterized protein</fullName>
    </submittedName>
</protein>
<dbReference type="OrthoDB" id="198797at2"/>
<comment type="caution">
    <text evidence="2">The sequence shown here is derived from an EMBL/GenBank/DDBJ whole genome shotgun (WGS) entry which is preliminary data.</text>
</comment>
<sequence length="406" mass="45316">MFHHLNIVPGLLAAALLLSAPVVQAALPAYSAVKDEAKTVNKYMIVVWAGTDWSPKSREVTRAVEHLAKDSPEPVLWCIQDEREEMTEEEKKLPKPPGEIWNIPAIQVVSPAGGMVFLSEGVSKETLPAVMKQALEAVKQQEKANALWEKADASSGANAALLYGEGLQQLPPYAASARKDILEKIKKADPEDTRGMHFKYTFKHLPYIEKVQRMVEDSGKNGGQKDYKAAHAYVDKQLKIPGLTPLQKQQVMAARFWLYRSEGKKDQALKTLADIAKISPKTLMGTGAQNYYRFLTEPVTLKEPHFTGYDLRPEFTPTRVNIGSMLNGPGNYKITFKMNSGGCNIRNPRFMRGSRVVSELPKDQQDKNGREFTLRFSGSEKPDLVFDCQGQGWFDADCDIIVTKES</sequence>
<accession>A0A2N8HDZ6</accession>
<feature type="signal peptide" evidence="1">
    <location>
        <begin position="1"/>
        <end position="25"/>
    </location>
</feature>
<feature type="chain" id="PRO_5014821716" evidence="1">
    <location>
        <begin position="26"/>
        <end position="406"/>
    </location>
</feature>
<dbReference type="AlphaFoldDB" id="A0A2N8HDZ6"/>
<proteinExistence type="predicted"/>
<evidence type="ECO:0000313" key="3">
    <source>
        <dbReference type="Proteomes" id="UP000236000"/>
    </source>
</evidence>
<keyword evidence="1" id="KW-0732">Signal</keyword>
<name>A0A2N8HDZ6_9BACT</name>
<dbReference type="RefSeq" id="WP_102713510.1">
    <property type="nucleotide sequence ID" value="NZ_PJKA01000010.1"/>
</dbReference>
<dbReference type="Proteomes" id="UP000236000">
    <property type="component" value="Unassembled WGS sequence"/>
</dbReference>
<dbReference type="EMBL" id="PJKA01000010">
    <property type="protein sequence ID" value="PNC18159.1"/>
    <property type="molecule type" value="Genomic_DNA"/>
</dbReference>
<evidence type="ECO:0000256" key="1">
    <source>
        <dbReference type="SAM" id="SignalP"/>
    </source>
</evidence>
<organism evidence="2 3">
    <name type="scientific">Akkermansia muciniphila</name>
    <dbReference type="NCBI Taxonomy" id="239935"/>
    <lineage>
        <taxon>Bacteria</taxon>
        <taxon>Pseudomonadati</taxon>
        <taxon>Verrucomicrobiota</taxon>
        <taxon>Verrucomicrobiia</taxon>
        <taxon>Verrucomicrobiales</taxon>
        <taxon>Akkermansiaceae</taxon>
        <taxon>Akkermansia</taxon>
    </lineage>
</organism>